<evidence type="ECO:0000259" key="1">
    <source>
        <dbReference type="Pfam" id="PF18096"/>
    </source>
</evidence>
<dbReference type="Proteomes" id="UP000001601">
    <property type="component" value="Unassembled WGS sequence"/>
</dbReference>
<protein>
    <submittedName>
        <fullName evidence="3">Uncharacterized protein</fullName>
    </submittedName>
</protein>
<dbReference type="InterPro" id="IPR029063">
    <property type="entry name" value="SAM-dependent_MTases_sf"/>
</dbReference>
<evidence type="ECO:0000259" key="2">
    <source>
        <dbReference type="Pfam" id="PF22013"/>
    </source>
</evidence>
<organism evidence="3 4">
    <name type="scientific">Leeuwenhoekiella blandensis (strain CECT 7118 / CCUG 51940 / KCTC 22103 / MED217)</name>
    <name type="common">Flavobacterium sp. (strain MED217)</name>
    <dbReference type="NCBI Taxonomy" id="398720"/>
    <lineage>
        <taxon>Bacteria</taxon>
        <taxon>Pseudomonadati</taxon>
        <taxon>Bacteroidota</taxon>
        <taxon>Flavobacteriia</taxon>
        <taxon>Flavobacteriales</taxon>
        <taxon>Flavobacteriaceae</taxon>
        <taxon>Leeuwenhoekiella</taxon>
    </lineage>
</organism>
<name>A3XMR8_LEEBM</name>
<dbReference type="STRING" id="398720.MED217_07121"/>
<dbReference type="Pfam" id="PF22013">
    <property type="entry name" value="PG_1098_Fer"/>
    <property type="match status" value="1"/>
</dbReference>
<evidence type="ECO:0000313" key="3">
    <source>
        <dbReference type="EMBL" id="EAQ49156.1"/>
    </source>
</evidence>
<gene>
    <name evidence="3" type="ORF">MED217_07121</name>
</gene>
<dbReference type="eggNOG" id="COG2265">
    <property type="taxonomic scope" value="Bacteria"/>
</dbReference>
<evidence type="ECO:0000313" key="4">
    <source>
        <dbReference type="Proteomes" id="UP000001601"/>
    </source>
</evidence>
<dbReference type="Gene3D" id="3.40.50.150">
    <property type="entry name" value="Vaccinia Virus protein VP39"/>
    <property type="match status" value="1"/>
</dbReference>
<dbReference type="HOGENOM" id="CLU_038123_0_0_10"/>
<dbReference type="InterPro" id="IPR041497">
    <property type="entry name" value="Thump-like"/>
</dbReference>
<dbReference type="EMBL" id="AANC01000005">
    <property type="protein sequence ID" value="EAQ49156.1"/>
    <property type="molecule type" value="Genomic_DNA"/>
</dbReference>
<feature type="domain" description="PG-1098 ferredoxin-like" evidence="2">
    <location>
        <begin position="281"/>
        <end position="323"/>
    </location>
</feature>
<dbReference type="OrthoDB" id="1000417at2"/>
<dbReference type="AlphaFoldDB" id="A3XMR8"/>
<sequence length="395" mass="44487">MTLNKTLLKQEVITYTRAHYKADVSKILLSKSPFEDVSAPELAQQIIGLQKAERKLPSWFQKPEILYPPKLNLEQTSSEETALYKASLFAGSSAIDLTGGLGIDTYFLSTVFDEVTHCEMNAELSELAQHNFEVLGATNIKTINHNSIDFIKNTAGNFDLIYCDPSRRNEDKGKVFMLKDCEPNIPEHLDFLLDKAKHLVIKTSPLLDIAAGLRELKNVIQIHCVAVKNEVKELLWVLSNETQPDIELIAVNLTSAFDLPVSIEGFDLQTAEATYDSPSNYLYEPNAALLKLGCFNWISSHYKLDKLAPNTHLYTSTEAIQFPGRHFKINAVHPYSKKSIAKFLKRKKANITTRNFKESVASLRAKFKVKSGGDLYLFFTTLEDSTTVMLECEKI</sequence>
<dbReference type="Gene3D" id="1.10.10.1110">
    <property type="entry name" value="Methyltransferase PG1098, N-terminal domain"/>
    <property type="match status" value="1"/>
</dbReference>
<keyword evidence="4" id="KW-1185">Reference proteome</keyword>
<dbReference type="CDD" id="cd02440">
    <property type="entry name" value="AdoMet_MTases"/>
    <property type="match status" value="1"/>
</dbReference>
<dbReference type="InterPro" id="IPR054168">
    <property type="entry name" value="PG_1098_Fer"/>
</dbReference>
<reference evidence="3 4" key="1">
    <citation type="journal article" date="2007" name="Nature">
        <title>Light stimulates growth of proteorhodopsin-containing marine Flavobacteria.</title>
        <authorList>
            <person name="Gomez-Consarnau L."/>
            <person name="Gonzalez J.M."/>
            <person name="Coll-Llado M."/>
            <person name="Gourdon P."/>
            <person name="Pascher T."/>
            <person name="Neutze R."/>
            <person name="Pedros-Alio C."/>
            <person name="Pinhassi J."/>
        </authorList>
    </citation>
    <scope>NUCLEOTIDE SEQUENCE [LARGE SCALE GENOMIC DNA]</scope>
    <source>
        <strain evidence="3 4">MED217</strain>
    </source>
</reference>
<comment type="caution">
    <text evidence="3">The sequence shown here is derived from an EMBL/GenBank/DDBJ whole genome shotgun (WGS) entry which is preliminary data.</text>
</comment>
<accession>A3XMR8</accession>
<proteinExistence type="predicted"/>
<feature type="domain" description="THUMP-like" evidence="1">
    <location>
        <begin position="324"/>
        <end position="394"/>
    </location>
</feature>
<dbReference type="SUPFAM" id="SSF53335">
    <property type="entry name" value="S-adenosyl-L-methionine-dependent methyltransferases"/>
    <property type="match status" value="1"/>
</dbReference>
<dbReference type="RefSeq" id="WP_009779805.1">
    <property type="nucleotide sequence ID" value="NZ_CH672395.1"/>
</dbReference>
<dbReference type="Pfam" id="PF18096">
    <property type="entry name" value="Thump_like"/>
    <property type="match status" value="1"/>
</dbReference>